<evidence type="ECO:0000259" key="2">
    <source>
        <dbReference type="PROSITE" id="PS50093"/>
    </source>
</evidence>
<feature type="domain" description="PKD" evidence="2">
    <location>
        <begin position="51"/>
        <end position="129"/>
    </location>
</feature>
<evidence type="ECO:0000256" key="1">
    <source>
        <dbReference type="SAM" id="MobiDB-lite"/>
    </source>
</evidence>
<dbReference type="SMART" id="SM00089">
    <property type="entry name" value="PKD"/>
    <property type="match status" value="1"/>
</dbReference>
<accession>A0A6I2MIG2</accession>
<proteinExistence type="predicted"/>
<dbReference type="AlphaFoldDB" id="A0A6I2MIG2"/>
<evidence type="ECO:0000313" key="4">
    <source>
        <dbReference type="Proteomes" id="UP000443153"/>
    </source>
</evidence>
<dbReference type="PROSITE" id="PS51257">
    <property type="entry name" value="PROKAR_LIPOPROTEIN"/>
    <property type="match status" value="1"/>
</dbReference>
<dbReference type="InterPro" id="IPR035986">
    <property type="entry name" value="PKD_dom_sf"/>
</dbReference>
<dbReference type="InterPro" id="IPR013783">
    <property type="entry name" value="Ig-like_fold"/>
</dbReference>
<gene>
    <name evidence="3" type="ORF">GJ691_00480</name>
</gene>
<dbReference type="EMBL" id="WKJH01000001">
    <property type="protein sequence ID" value="MRX62627.1"/>
    <property type="molecule type" value="Genomic_DNA"/>
</dbReference>
<dbReference type="Proteomes" id="UP000443153">
    <property type="component" value="Unassembled WGS sequence"/>
</dbReference>
<protein>
    <submittedName>
        <fullName evidence="3">PKD domain-containing protein</fullName>
    </submittedName>
</protein>
<reference evidence="3 4" key="1">
    <citation type="submission" date="2019-11" db="EMBL/GenBank/DDBJ databases">
        <title>Maribacter lutea sp. nov., a marine bacterium isolated from intertidal sand.</title>
        <authorList>
            <person name="Liu A."/>
        </authorList>
    </citation>
    <scope>NUCLEOTIDE SEQUENCE [LARGE SCALE GENOMIC DNA]</scope>
    <source>
        <strain evidence="3 4">RZ05</strain>
    </source>
</reference>
<comment type="caution">
    <text evidence="3">The sequence shown here is derived from an EMBL/GenBank/DDBJ whole genome shotgun (WGS) entry which is preliminary data.</text>
</comment>
<feature type="compositionally biased region" description="Polar residues" evidence="1">
    <location>
        <begin position="180"/>
        <end position="201"/>
    </location>
</feature>
<dbReference type="OrthoDB" id="1491481at2"/>
<dbReference type="InterPro" id="IPR022409">
    <property type="entry name" value="PKD/Chitinase_dom"/>
</dbReference>
<dbReference type="Gene3D" id="2.60.40.10">
    <property type="entry name" value="Immunoglobulins"/>
    <property type="match status" value="1"/>
</dbReference>
<evidence type="ECO:0000313" key="3">
    <source>
        <dbReference type="EMBL" id="MRX62627.1"/>
    </source>
</evidence>
<dbReference type="PROSITE" id="PS50093">
    <property type="entry name" value="PKD"/>
    <property type="match status" value="1"/>
</dbReference>
<name>A0A6I2MIG2_9FLAO</name>
<dbReference type="SUPFAM" id="SSF49299">
    <property type="entry name" value="PKD domain"/>
    <property type="match status" value="1"/>
</dbReference>
<keyword evidence="4" id="KW-1185">Reference proteome</keyword>
<dbReference type="Pfam" id="PF18911">
    <property type="entry name" value="PKD_4"/>
    <property type="match status" value="1"/>
</dbReference>
<dbReference type="CDD" id="cd00146">
    <property type="entry name" value="PKD"/>
    <property type="match status" value="1"/>
</dbReference>
<organism evidence="3 4">
    <name type="scientific">Maribacter luteus</name>
    <dbReference type="NCBI Taxonomy" id="2594478"/>
    <lineage>
        <taxon>Bacteria</taxon>
        <taxon>Pseudomonadati</taxon>
        <taxon>Bacteroidota</taxon>
        <taxon>Flavobacteriia</taxon>
        <taxon>Flavobacteriales</taxon>
        <taxon>Flavobacteriaceae</taxon>
        <taxon>Maribacter</taxon>
    </lineage>
</organism>
<feature type="region of interest" description="Disordered" evidence="1">
    <location>
        <begin position="170"/>
        <end position="201"/>
    </location>
</feature>
<sequence length="319" mass="34091">MIMKYNKLIKRPFNTSVLMVLTTIISLSVISCDPTISSLEYDLAESNSKTDETPPSASFSSTVTDDYLTYTFANSSSSATDYFWDFGDGNISTDVDGMNTYPAEGTYTITLTATDKLNVTSTYSETITVVEPEEPPAIDPEILNGDFSAGQDDWKIAAFTGGTTSAFNASSDGDPLNYDGSDSGSTKTPGAKWTSSTSAGPSVSEATRYAYQAITVTPNTDYVIEYSHAIKTDKDDIEGGDRVIVEILDGQFSDGVDAVASSEAGALVQVVGDVANGKGDFKIMTGQFTSNATGQVSIWIYAITNDELYVDNVKVYPSE</sequence>
<dbReference type="InterPro" id="IPR000601">
    <property type="entry name" value="PKD_dom"/>
</dbReference>